<feature type="binding site" evidence="1">
    <location>
        <position position="13"/>
    </location>
    <ligand>
        <name>Zn(2+)</name>
        <dbReference type="ChEBI" id="CHEBI:29105"/>
    </ligand>
</feature>
<evidence type="ECO:0000256" key="1">
    <source>
        <dbReference type="PROSITE-ProRule" id="PRU01263"/>
    </source>
</evidence>
<evidence type="ECO:0000313" key="4">
    <source>
        <dbReference type="EMBL" id="OXU26051.1"/>
    </source>
</evidence>
<feature type="region of interest" description="Disordered" evidence="2">
    <location>
        <begin position="557"/>
        <end position="585"/>
    </location>
</feature>
<feature type="compositionally biased region" description="Basic and acidic residues" evidence="2">
    <location>
        <begin position="346"/>
        <end position="390"/>
    </location>
</feature>
<sequence length="659" mass="76686">METLEKSRNCRLCGKNSGIAVDIFDKNESHVRKINAILPILVHEMDLLPKQMCHRCSYKLEEFYNFYVECAKTDTELKSQLSWMRKENLEEKIVTPMVKVNRFKIKTEPPDHDPNDPDSVFGKMNENSLVFPASILHSYDFDASPMLTCSRCRCICNGNINISKQSPKEVKELTKEVENQPHGSGAISDVLKKSDESLLEPSEPKSVNTNFNDKDIIEDNRLKEKSVQETPVINLTNCNNNKSTKVNGIKILKTENLNRALRPRKGSVDYIGQKKKDVASNLKTKLKSKLDMLSPSVVTPANIKVTQANLIHPGPIIKLEKVDDAMKTLRVRKNLEEFNRRVKEYQRKKNQETVNDSHNRRNFRKDDIFSKQRTEDDDQMRRYLRREEKQRRKSLHKQENIFGKRIYTDDSRRKSFQKDESLNQKSLERNENSNRKSLQRDEVKSNKNLQNENRTNLKKDTNENVTRVMELQIKQETSNKATSSNELPGIETVQEKSCRVDISKEVIIENSEDRLTSDSVKLEKDYTCNVDYPRIKIKRHLPGSSYPVLEDSTLELNSTEHNEETTNQKSCSKDTNNISPKHLRSDDRKLKRFKEKSKVGRVSKTKRKGMTIIKVKRKDFEKESSIGASQTDFIKYYCEECDTSFRNKELYKLHPCYQN</sequence>
<dbReference type="InterPro" id="IPR012934">
    <property type="entry name" value="Znf_AD"/>
</dbReference>
<dbReference type="GO" id="GO:0008270">
    <property type="term" value="F:zinc ion binding"/>
    <property type="evidence" value="ECO:0007669"/>
    <property type="project" value="UniProtKB-UniRule"/>
</dbReference>
<dbReference type="Proteomes" id="UP000215335">
    <property type="component" value="Unassembled WGS sequence"/>
</dbReference>
<comment type="caution">
    <text evidence="4">The sequence shown here is derived from an EMBL/GenBank/DDBJ whole genome shotgun (WGS) entry which is preliminary data.</text>
</comment>
<dbReference type="SUPFAM" id="SSF57716">
    <property type="entry name" value="Glucocorticoid receptor-like (DNA-binding domain)"/>
    <property type="match status" value="1"/>
</dbReference>
<dbReference type="PROSITE" id="PS51915">
    <property type="entry name" value="ZAD"/>
    <property type="match status" value="1"/>
</dbReference>
<keyword evidence="5" id="KW-1185">Reference proteome</keyword>
<organism evidence="4 5">
    <name type="scientific">Trichomalopsis sarcophagae</name>
    <dbReference type="NCBI Taxonomy" id="543379"/>
    <lineage>
        <taxon>Eukaryota</taxon>
        <taxon>Metazoa</taxon>
        <taxon>Ecdysozoa</taxon>
        <taxon>Arthropoda</taxon>
        <taxon>Hexapoda</taxon>
        <taxon>Insecta</taxon>
        <taxon>Pterygota</taxon>
        <taxon>Neoptera</taxon>
        <taxon>Endopterygota</taxon>
        <taxon>Hymenoptera</taxon>
        <taxon>Apocrita</taxon>
        <taxon>Proctotrupomorpha</taxon>
        <taxon>Chalcidoidea</taxon>
        <taxon>Pteromalidae</taxon>
        <taxon>Pteromalinae</taxon>
        <taxon>Trichomalopsis</taxon>
    </lineage>
</organism>
<dbReference type="Gene3D" id="3.40.1800.20">
    <property type="match status" value="1"/>
</dbReference>
<dbReference type="OrthoDB" id="3437960at2759"/>
<reference evidence="4 5" key="1">
    <citation type="journal article" date="2017" name="Curr. Biol.">
        <title>The Evolution of Venom by Co-option of Single-Copy Genes.</title>
        <authorList>
            <person name="Martinson E.O."/>
            <person name="Mrinalini"/>
            <person name="Kelkar Y.D."/>
            <person name="Chang C.H."/>
            <person name="Werren J.H."/>
        </authorList>
    </citation>
    <scope>NUCLEOTIDE SEQUENCE [LARGE SCALE GENOMIC DNA]</scope>
    <source>
        <strain evidence="4 5">Alberta</strain>
        <tissue evidence="4">Whole body</tissue>
    </source>
</reference>
<feature type="binding site" evidence="1">
    <location>
        <position position="56"/>
    </location>
    <ligand>
        <name>Zn(2+)</name>
        <dbReference type="ChEBI" id="CHEBI:29105"/>
    </ligand>
</feature>
<feature type="domain" description="ZAD" evidence="3">
    <location>
        <begin position="8"/>
        <end position="80"/>
    </location>
</feature>
<name>A0A232F5I0_9HYME</name>
<feature type="binding site" evidence="1">
    <location>
        <position position="10"/>
    </location>
    <ligand>
        <name>Zn(2+)</name>
        <dbReference type="ChEBI" id="CHEBI:29105"/>
    </ligand>
</feature>
<dbReference type="GO" id="GO:0005634">
    <property type="term" value="C:nucleus"/>
    <property type="evidence" value="ECO:0007669"/>
    <property type="project" value="InterPro"/>
</dbReference>
<accession>A0A232F5I0</accession>
<dbReference type="AlphaFoldDB" id="A0A232F5I0"/>
<keyword evidence="1" id="KW-0479">Metal-binding</keyword>
<keyword evidence="1" id="KW-0863">Zinc-finger</keyword>
<evidence type="ECO:0000259" key="3">
    <source>
        <dbReference type="PROSITE" id="PS51915"/>
    </source>
</evidence>
<feature type="binding site" evidence="1">
    <location>
        <position position="53"/>
    </location>
    <ligand>
        <name>Zn(2+)</name>
        <dbReference type="ChEBI" id="CHEBI:29105"/>
    </ligand>
</feature>
<dbReference type="EMBL" id="NNAY01000889">
    <property type="protein sequence ID" value="OXU26051.1"/>
    <property type="molecule type" value="Genomic_DNA"/>
</dbReference>
<feature type="compositionally biased region" description="Basic and acidic residues" evidence="2">
    <location>
        <begin position="406"/>
        <end position="445"/>
    </location>
</feature>
<keyword evidence="1" id="KW-0862">Zinc</keyword>
<dbReference type="Pfam" id="PF07776">
    <property type="entry name" value="zf-AD"/>
    <property type="match status" value="1"/>
</dbReference>
<gene>
    <name evidence="4" type="ORF">TSAR_003862</name>
</gene>
<protein>
    <recommendedName>
        <fullName evidence="3">ZAD domain-containing protein</fullName>
    </recommendedName>
</protein>
<dbReference type="SMART" id="SM00868">
    <property type="entry name" value="zf-AD"/>
    <property type="match status" value="1"/>
</dbReference>
<feature type="compositionally biased region" description="Polar residues" evidence="2">
    <location>
        <begin position="567"/>
        <end position="579"/>
    </location>
</feature>
<evidence type="ECO:0000256" key="2">
    <source>
        <dbReference type="SAM" id="MobiDB-lite"/>
    </source>
</evidence>
<feature type="region of interest" description="Disordered" evidence="2">
    <location>
        <begin position="346"/>
        <end position="464"/>
    </location>
</feature>
<evidence type="ECO:0000313" key="5">
    <source>
        <dbReference type="Proteomes" id="UP000215335"/>
    </source>
</evidence>
<proteinExistence type="predicted"/>